<gene>
    <name evidence="2" type="ORF">JM949_25355</name>
</gene>
<sequence>MSAAGSLLVAVPVAAVLLLSVAARPRAADAVAPLRLAAVRAVLLSGAYAVLVVEVLGAWPALTRPAFAAAWLFFLVAAARPPCCGDDRRPARG</sequence>
<comment type="caution">
    <text evidence="2">The sequence shown here is derived from an EMBL/GenBank/DDBJ whole genome shotgun (WGS) entry which is preliminary data.</text>
</comment>
<keyword evidence="3" id="KW-1185">Reference proteome</keyword>
<proteinExistence type="predicted"/>
<feature type="non-terminal residue" evidence="2">
    <location>
        <position position="93"/>
    </location>
</feature>
<organism evidence="2 3">
    <name type="scientific">Micromonospora tarensis</name>
    <dbReference type="NCBI Taxonomy" id="2806100"/>
    <lineage>
        <taxon>Bacteria</taxon>
        <taxon>Bacillati</taxon>
        <taxon>Actinomycetota</taxon>
        <taxon>Actinomycetes</taxon>
        <taxon>Micromonosporales</taxon>
        <taxon>Micromonosporaceae</taxon>
        <taxon>Micromonospora</taxon>
    </lineage>
</organism>
<protein>
    <submittedName>
        <fullName evidence="2">Uncharacterized protein</fullName>
    </submittedName>
</protein>
<name>A0ABS1YLW0_9ACTN</name>
<evidence type="ECO:0000313" key="3">
    <source>
        <dbReference type="Proteomes" id="UP000622245"/>
    </source>
</evidence>
<reference evidence="2 3" key="1">
    <citation type="submission" date="2021-01" db="EMBL/GenBank/DDBJ databases">
        <title>Draft genome sequence of Micromonospora sp. strain STR1s_6.</title>
        <authorList>
            <person name="Karlyshev A."/>
            <person name="Jawad R."/>
        </authorList>
    </citation>
    <scope>NUCLEOTIDE SEQUENCE [LARGE SCALE GENOMIC DNA]</scope>
    <source>
        <strain evidence="2 3">STR1S-6</strain>
    </source>
</reference>
<keyword evidence="1" id="KW-0472">Membrane</keyword>
<evidence type="ECO:0000256" key="1">
    <source>
        <dbReference type="SAM" id="Phobius"/>
    </source>
</evidence>
<keyword evidence="1" id="KW-0812">Transmembrane</keyword>
<feature type="transmembrane region" description="Helical" evidence="1">
    <location>
        <begin position="66"/>
        <end position="82"/>
    </location>
</feature>
<feature type="transmembrane region" description="Helical" evidence="1">
    <location>
        <begin position="37"/>
        <end position="59"/>
    </location>
</feature>
<accession>A0ABS1YLW0</accession>
<dbReference type="EMBL" id="JAEVHL010000168">
    <property type="protein sequence ID" value="MBM0278418.1"/>
    <property type="molecule type" value="Genomic_DNA"/>
</dbReference>
<keyword evidence="1" id="KW-1133">Transmembrane helix</keyword>
<dbReference type="Proteomes" id="UP000622245">
    <property type="component" value="Unassembled WGS sequence"/>
</dbReference>
<evidence type="ECO:0000313" key="2">
    <source>
        <dbReference type="EMBL" id="MBM0278418.1"/>
    </source>
</evidence>